<evidence type="ECO:0000313" key="15">
    <source>
        <dbReference type="Proteomes" id="UP000034881"/>
    </source>
</evidence>
<keyword evidence="4 8" id="KW-0547">Nucleotide-binding</keyword>
<evidence type="ECO:0000256" key="7">
    <source>
        <dbReference type="ARBA" id="ARBA00023125"/>
    </source>
</evidence>
<evidence type="ECO:0000256" key="5">
    <source>
        <dbReference type="ARBA" id="ARBA00022840"/>
    </source>
</evidence>
<dbReference type="InterPro" id="IPR020591">
    <property type="entry name" value="Chromosome_initiator_DnaA-like"/>
</dbReference>
<evidence type="ECO:0000256" key="8">
    <source>
        <dbReference type="HAMAP-Rule" id="MF_00377"/>
    </source>
</evidence>
<protein>
    <recommendedName>
        <fullName evidence="8 9">Chromosomal replication initiator protein DnaA</fullName>
    </recommendedName>
</protein>
<feature type="binding site" evidence="8">
    <location>
        <position position="152"/>
    </location>
    <ligand>
        <name>ATP</name>
        <dbReference type="ChEBI" id="CHEBI:30616"/>
    </ligand>
</feature>
<dbReference type="InterPro" id="IPR001957">
    <property type="entry name" value="Chromosome_initiator_DnaA"/>
</dbReference>
<comment type="caution">
    <text evidence="8">Lacks conserved residue(s) required for the propagation of feature annotation.</text>
</comment>
<dbReference type="CDD" id="cd06571">
    <property type="entry name" value="Bac_DnaA_C"/>
    <property type="match status" value="1"/>
</dbReference>
<dbReference type="PROSITE" id="PS01008">
    <property type="entry name" value="DNAA"/>
    <property type="match status" value="1"/>
</dbReference>
<dbReference type="CDD" id="cd00009">
    <property type="entry name" value="AAA"/>
    <property type="match status" value="1"/>
</dbReference>
<dbReference type="PANTHER" id="PTHR30050:SF2">
    <property type="entry name" value="CHROMOSOMAL REPLICATION INITIATOR PROTEIN DNAA"/>
    <property type="match status" value="1"/>
</dbReference>
<evidence type="ECO:0000259" key="12">
    <source>
        <dbReference type="SMART" id="SM00382"/>
    </source>
</evidence>
<comment type="function">
    <text evidence="8 10">Plays an essential role in the initiation and regulation of chromosomal replication. ATP-DnaA binds to the origin of replication (oriC) to initiate formation of the DNA replication initiation complex once per cell cycle. Binds the DnaA box (a 9 base pair repeat at the origin) and separates the double-stranded (ds)DNA. Forms a right-handed helical filament on oriC DNA; dsDNA binds to the exterior of the filament while single-stranded (ss)DNA is stabiized in the filament's interior. The ATP-DnaA-oriC complex binds and stabilizes one strand of the AT-rich DNA unwinding element (DUE), permitting loading of DNA polymerase. After initiation quickly degrades to an ADP-DnaA complex that is not apt for DNA replication. Binds acidic phospholipids.</text>
</comment>
<dbReference type="GO" id="GO:0003688">
    <property type="term" value="F:DNA replication origin binding"/>
    <property type="evidence" value="ECO:0007669"/>
    <property type="project" value="UniProtKB-UniRule"/>
</dbReference>
<dbReference type="GO" id="GO:0005524">
    <property type="term" value="F:ATP binding"/>
    <property type="evidence" value="ECO:0007669"/>
    <property type="project" value="UniProtKB-UniRule"/>
</dbReference>
<dbReference type="GO" id="GO:0005737">
    <property type="term" value="C:cytoplasm"/>
    <property type="evidence" value="ECO:0007669"/>
    <property type="project" value="UniProtKB-SubCell"/>
</dbReference>
<feature type="region of interest" description="Domain I, interacts with DnaA modulators" evidence="8">
    <location>
        <begin position="1"/>
        <end position="87"/>
    </location>
</feature>
<feature type="binding site" evidence="8">
    <location>
        <position position="151"/>
    </location>
    <ligand>
        <name>ATP</name>
        <dbReference type="ChEBI" id="CHEBI:30616"/>
    </ligand>
</feature>
<dbReference type="EMBL" id="LBYB01000009">
    <property type="protein sequence ID" value="KKR41565.1"/>
    <property type="molecule type" value="Genomic_DNA"/>
</dbReference>
<feature type="domain" description="AAA+ ATPase" evidence="12">
    <location>
        <begin position="138"/>
        <end position="270"/>
    </location>
</feature>
<dbReference type="InterPro" id="IPR027417">
    <property type="entry name" value="P-loop_NTPase"/>
</dbReference>
<feature type="region of interest" description="Domain III, AAA+ region" evidence="8">
    <location>
        <begin position="105"/>
        <end position="321"/>
    </location>
</feature>
<evidence type="ECO:0000256" key="3">
    <source>
        <dbReference type="ARBA" id="ARBA00022705"/>
    </source>
</evidence>
<dbReference type="InterPro" id="IPR003593">
    <property type="entry name" value="AAA+_ATPase"/>
</dbReference>
<comment type="similarity">
    <text evidence="1 8 11">Belongs to the DnaA family.</text>
</comment>
<comment type="subunit">
    <text evidence="8">Oligomerizes as a right-handed, spiral filament on DNA at oriC.</text>
</comment>
<dbReference type="GO" id="GO:0006275">
    <property type="term" value="P:regulation of DNA replication"/>
    <property type="evidence" value="ECO:0007669"/>
    <property type="project" value="UniProtKB-UniRule"/>
</dbReference>
<accession>A0A0G0T370</accession>
<comment type="domain">
    <text evidence="8">Domain I is involved in oligomerization and binding regulators, domain II is flexibile and of varying length in different bacteria, domain III forms the AAA+ region, while domain IV binds dsDNA.</text>
</comment>
<dbReference type="SMART" id="SM00760">
    <property type="entry name" value="Bac_DnaA_C"/>
    <property type="match status" value="1"/>
</dbReference>
<dbReference type="Proteomes" id="UP000034881">
    <property type="component" value="Unassembled WGS sequence"/>
</dbReference>
<keyword evidence="2 8" id="KW-0963">Cytoplasm</keyword>
<reference evidence="14 15" key="1">
    <citation type="journal article" date="2015" name="Nature">
        <title>rRNA introns, odd ribosomes, and small enigmatic genomes across a large radiation of phyla.</title>
        <authorList>
            <person name="Brown C.T."/>
            <person name="Hug L.A."/>
            <person name="Thomas B.C."/>
            <person name="Sharon I."/>
            <person name="Castelle C.J."/>
            <person name="Singh A."/>
            <person name="Wilkins M.J."/>
            <person name="Williams K.H."/>
            <person name="Banfield J.F."/>
        </authorList>
    </citation>
    <scope>NUCLEOTIDE SEQUENCE [LARGE SCALE GENOMIC DNA]</scope>
</reference>
<dbReference type="Pfam" id="PF08299">
    <property type="entry name" value="Bac_DnaA_C"/>
    <property type="match status" value="1"/>
</dbReference>
<keyword evidence="3 8" id="KW-0235">DNA replication</keyword>
<dbReference type="SUPFAM" id="SSF48295">
    <property type="entry name" value="TrpR-like"/>
    <property type="match status" value="1"/>
</dbReference>
<dbReference type="PANTHER" id="PTHR30050">
    <property type="entry name" value="CHROMOSOMAL REPLICATION INITIATOR PROTEIN DNAA"/>
    <property type="match status" value="1"/>
</dbReference>
<name>A0A0G0T370_9BACT</name>
<evidence type="ECO:0000259" key="13">
    <source>
        <dbReference type="SMART" id="SM00760"/>
    </source>
</evidence>
<dbReference type="FunFam" id="3.40.50.300:FF:000668">
    <property type="entry name" value="Chromosomal replication initiator protein DnaA"/>
    <property type="match status" value="1"/>
</dbReference>
<feature type="region of interest" description="Domain IV, binds dsDNA" evidence="8">
    <location>
        <begin position="322"/>
        <end position="443"/>
    </location>
</feature>
<evidence type="ECO:0000256" key="10">
    <source>
        <dbReference type="RuleBase" id="RU000577"/>
    </source>
</evidence>
<dbReference type="GO" id="GO:0006270">
    <property type="term" value="P:DNA replication initiation"/>
    <property type="evidence" value="ECO:0007669"/>
    <property type="project" value="UniProtKB-UniRule"/>
</dbReference>
<keyword evidence="7 8" id="KW-0238">DNA-binding</keyword>
<organism evidence="14 15">
    <name type="scientific">Candidatus Daviesbacteria bacterium GW2011_GWC2_40_12</name>
    <dbReference type="NCBI Taxonomy" id="1618431"/>
    <lineage>
        <taxon>Bacteria</taxon>
        <taxon>Candidatus Daviesiibacteriota</taxon>
    </lineage>
</organism>
<feature type="domain" description="Chromosomal replication initiator DnaA C-terminal" evidence="13">
    <location>
        <begin position="349"/>
        <end position="418"/>
    </location>
</feature>
<comment type="caution">
    <text evidence="14">The sequence shown here is derived from an EMBL/GenBank/DDBJ whole genome shotgun (WGS) entry which is preliminary data.</text>
</comment>
<dbReference type="SMART" id="SM00382">
    <property type="entry name" value="AAA"/>
    <property type="match status" value="1"/>
</dbReference>
<comment type="subcellular location">
    <subcellularLocation>
        <location evidence="8">Cytoplasm</location>
    </subcellularLocation>
</comment>
<dbReference type="Gene3D" id="1.10.1750.10">
    <property type="match status" value="1"/>
</dbReference>
<dbReference type="Pfam" id="PF11638">
    <property type="entry name" value="DnaA_N"/>
    <property type="match status" value="1"/>
</dbReference>
<evidence type="ECO:0000256" key="1">
    <source>
        <dbReference type="ARBA" id="ARBA00006583"/>
    </source>
</evidence>
<dbReference type="Gene3D" id="3.40.50.300">
    <property type="entry name" value="P-loop containing nucleotide triphosphate hydrolases"/>
    <property type="match status" value="1"/>
</dbReference>
<dbReference type="InterPro" id="IPR024633">
    <property type="entry name" value="DnaA_N_dom"/>
</dbReference>
<dbReference type="GO" id="GO:0008289">
    <property type="term" value="F:lipid binding"/>
    <property type="evidence" value="ECO:0007669"/>
    <property type="project" value="UniProtKB-KW"/>
</dbReference>
<dbReference type="NCBIfam" id="TIGR00362">
    <property type="entry name" value="DnaA"/>
    <property type="match status" value="1"/>
</dbReference>
<proteinExistence type="inferred from homology"/>
<dbReference type="InterPro" id="IPR010921">
    <property type="entry name" value="Trp_repressor/repl_initiator"/>
</dbReference>
<evidence type="ECO:0000256" key="2">
    <source>
        <dbReference type="ARBA" id="ARBA00022490"/>
    </source>
</evidence>
<evidence type="ECO:0000256" key="9">
    <source>
        <dbReference type="NCBIfam" id="TIGR00362"/>
    </source>
</evidence>
<dbReference type="AlphaFoldDB" id="A0A0G0T370"/>
<keyword evidence="5 8" id="KW-0067">ATP-binding</keyword>
<dbReference type="InterPro" id="IPR038454">
    <property type="entry name" value="DnaA_N_sf"/>
</dbReference>
<feature type="binding site" evidence="8">
    <location>
        <position position="153"/>
    </location>
    <ligand>
        <name>ATP</name>
        <dbReference type="ChEBI" id="CHEBI:30616"/>
    </ligand>
</feature>
<evidence type="ECO:0000256" key="4">
    <source>
        <dbReference type="ARBA" id="ARBA00022741"/>
    </source>
</evidence>
<dbReference type="HAMAP" id="MF_00377">
    <property type="entry name" value="DnaA_bact"/>
    <property type="match status" value="1"/>
</dbReference>
<keyword evidence="6 8" id="KW-0446">Lipid-binding</keyword>
<dbReference type="InterPro" id="IPR013159">
    <property type="entry name" value="DnaA_C"/>
</dbReference>
<dbReference type="GO" id="GO:0005886">
    <property type="term" value="C:plasma membrane"/>
    <property type="evidence" value="ECO:0007669"/>
    <property type="project" value="TreeGrafter"/>
</dbReference>
<dbReference type="Pfam" id="PF00308">
    <property type="entry name" value="Bac_DnaA"/>
    <property type="match status" value="1"/>
</dbReference>
<dbReference type="Gene3D" id="1.10.8.60">
    <property type="match status" value="1"/>
</dbReference>
<dbReference type="PATRIC" id="fig|1618431.3.peg.1008"/>
<dbReference type="Gene3D" id="3.30.300.180">
    <property type="match status" value="1"/>
</dbReference>
<evidence type="ECO:0000256" key="6">
    <source>
        <dbReference type="ARBA" id="ARBA00023121"/>
    </source>
</evidence>
<dbReference type="SUPFAM" id="SSF52540">
    <property type="entry name" value="P-loop containing nucleoside triphosphate hydrolases"/>
    <property type="match status" value="1"/>
</dbReference>
<dbReference type="InterPro" id="IPR013317">
    <property type="entry name" value="DnaA_dom"/>
</dbReference>
<evidence type="ECO:0000256" key="11">
    <source>
        <dbReference type="RuleBase" id="RU004227"/>
    </source>
</evidence>
<sequence>MDNLRLWHKFLESIKPNISSANFKTFFSKTLLERVTEEKVTLSTSSAFIKETLSQRHLPLIEEVFANLLGKRVVIDFVIKEVIAENNSQTETDFFQPVRTQTTTILNPKYTLANFVVGPSNNVAYAAAQAVIQNPGASYNPLFFYGGTGVGKTHLMLGIGNAVLEKKPHLKIIYCSSEKFTNDYVEAIQNRRMGDLRSKYRSADLLLVDDAQFFSGREQTQEEFFHTFNELTSRNSQIVLTSDRAPSEMPKLEDRLKSRFQGGLMVDIQSPDIDTRVAILKAKCMERGDHLPEECLSLIAEATETNARELEGKLIQIIQVLKIQKMPPTIESVRSILGQKPAAALSNLNYKQVLNTVCQYFDIRLNELTGPRRVKELVLPRHLVMHILSDELNLTVEKIGEILGGRDHTTVMHGRDKIKKLITTDREVQRVLIEVKQQLSASA</sequence>
<feature type="binding site" evidence="8">
    <location>
        <position position="149"/>
    </location>
    <ligand>
        <name>ATP</name>
        <dbReference type="ChEBI" id="CHEBI:30616"/>
    </ligand>
</feature>
<evidence type="ECO:0000313" key="14">
    <source>
        <dbReference type="EMBL" id="KKR41565.1"/>
    </source>
</evidence>
<dbReference type="PRINTS" id="PR00051">
    <property type="entry name" value="DNAA"/>
</dbReference>
<gene>
    <name evidence="8" type="primary">dnaA</name>
    <name evidence="14" type="ORF">UT77_C0009G0023</name>
</gene>
<dbReference type="InterPro" id="IPR018312">
    <property type="entry name" value="Chromosome_initiator_DnaA_CS"/>
</dbReference>